<dbReference type="OrthoDB" id="3370660at2"/>
<proteinExistence type="predicted"/>
<evidence type="ECO:0000313" key="2">
    <source>
        <dbReference type="Proteomes" id="UP000235464"/>
    </source>
</evidence>
<dbReference type="Proteomes" id="UP000235464">
    <property type="component" value="Chromosome I"/>
</dbReference>
<dbReference type="EMBL" id="LT963352">
    <property type="protein sequence ID" value="SOR79382.1"/>
    <property type="molecule type" value="Genomic_DNA"/>
</dbReference>
<organism evidence="1 2">
    <name type="scientific">Streptomyces chartreusis NRRL 3882</name>
    <dbReference type="NCBI Taxonomy" id="1079985"/>
    <lineage>
        <taxon>Bacteria</taxon>
        <taxon>Bacillati</taxon>
        <taxon>Actinomycetota</taxon>
        <taxon>Actinomycetes</taxon>
        <taxon>Kitasatosporales</taxon>
        <taxon>Streptomycetaceae</taxon>
        <taxon>Streptomyces</taxon>
    </lineage>
</organism>
<keyword evidence="2" id="KW-1185">Reference proteome</keyword>
<evidence type="ECO:0000313" key="1">
    <source>
        <dbReference type="EMBL" id="SOR79382.1"/>
    </source>
</evidence>
<dbReference type="RefSeq" id="WP_010045831.1">
    <property type="nucleotide sequence ID" value="NZ_LT962942.1"/>
</dbReference>
<reference evidence="2" key="1">
    <citation type="submission" date="2017-11" db="EMBL/GenBank/DDBJ databases">
        <authorList>
            <person name="Wibberg D."/>
        </authorList>
    </citation>
    <scope>NUCLEOTIDE SEQUENCE [LARGE SCALE GENOMIC DNA]</scope>
</reference>
<accession>A0A2N9B7Q3</accession>
<protein>
    <submittedName>
        <fullName evidence="1">Uncharacterized protein</fullName>
    </submittedName>
</protein>
<name>A0A2N9B7Q3_STRCX</name>
<gene>
    <name evidence="1" type="ORF">SCNRRL3882_2844</name>
</gene>
<sequence length="147" mass="16537">MSVQQYIARIDELLARPLTGGDTYHLVTLRESRDFAPPNDDWDELVRISEEFEGELKDLAAALDARWGPHASMSMEEYAYAFLDPDDDELPPFFRELCDCGYFGDLLYWRVGDRLVAASVGHEDKEEPVVLFAGVTGSADGFPEDAQ</sequence>
<dbReference type="AlphaFoldDB" id="A0A2N9B7Q3"/>